<keyword evidence="5" id="KW-1185">Reference proteome</keyword>
<dbReference type="Proteomes" id="UP000192596">
    <property type="component" value="Unassembled WGS sequence"/>
</dbReference>
<gene>
    <name evidence="4" type="ORF">B0A48_11697</name>
</gene>
<dbReference type="Gene3D" id="3.40.50.80">
    <property type="entry name" value="Nucleotide-binding domain of ferredoxin-NADP reductase (FNR) module"/>
    <property type="match status" value="1"/>
</dbReference>
<evidence type="ECO:0000256" key="1">
    <source>
        <dbReference type="ARBA" id="ARBA00022448"/>
    </source>
</evidence>
<comment type="caution">
    <text evidence="4">The sequence shown here is derived from an EMBL/GenBank/DDBJ whole genome shotgun (WGS) entry which is preliminary data.</text>
</comment>
<dbReference type="InterPro" id="IPR051410">
    <property type="entry name" value="Ferric/Cupric_Reductase"/>
</dbReference>
<dbReference type="CDD" id="cd06186">
    <property type="entry name" value="NOX_Duox_like_FAD_NADP"/>
    <property type="match status" value="1"/>
</dbReference>
<dbReference type="EMBL" id="NAJO01000028">
    <property type="protein sequence ID" value="OQO02145.1"/>
    <property type="molecule type" value="Genomic_DNA"/>
</dbReference>
<feature type="domain" description="Ferric reductase NAD binding" evidence="3">
    <location>
        <begin position="51"/>
        <end position="170"/>
    </location>
</feature>
<dbReference type="SUPFAM" id="SSF52343">
    <property type="entry name" value="Ferredoxin reductase-like, C-terminal NADP-linked domain"/>
    <property type="match status" value="1"/>
</dbReference>
<sequence length="185" mass="19910">MLSRDPVEFVVVARNGFTRKLYERACAEPGTRLRVAVEGPYGSVPSAKAFDRAVMFAGGSGATFAFALATEWSRSATGADKRLEIVWSVRDVACLQWFETELAMLSTDSRVTVTVHVTQPREAKASSADTIPLDSPDRDIEKTAVSLPPASSRVIVEIGRPDVNAVVKAVVEISQSVDRVLVAAS</sequence>
<dbReference type="STRING" id="1507870.A0A1V8SSI8"/>
<evidence type="ECO:0000259" key="3">
    <source>
        <dbReference type="Pfam" id="PF08030"/>
    </source>
</evidence>
<dbReference type="PANTHER" id="PTHR32361">
    <property type="entry name" value="FERRIC/CUPRIC REDUCTASE TRANSMEMBRANE COMPONENT"/>
    <property type="match status" value="1"/>
</dbReference>
<evidence type="ECO:0000256" key="2">
    <source>
        <dbReference type="ARBA" id="ARBA00023002"/>
    </source>
</evidence>
<keyword evidence="1" id="KW-0813">Transport</keyword>
<dbReference type="AlphaFoldDB" id="A0A1V8SSI8"/>
<dbReference type="InterPro" id="IPR013121">
    <property type="entry name" value="Fe_red_NAD-bd_6"/>
</dbReference>
<dbReference type="InterPro" id="IPR039261">
    <property type="entry name" value="FNR_nucleotide-bd"/>
</dbReference>
<protein>
    <recommendedName>
        <fullName evidence="3">Ferric reductase NAD binding domain-containing protein</fullName>
    </recommendedName>
</protein>
<organism evidence="4 5">
    <name type="scientific">Cryoendolithus antarcticus</name>
    <dbReference type="NCBI Taxonomy" id="1507870"/>
    <lineage>
        <taxon>Eukaryota</taxon>
        <taxon>Fungi</taxon>
        <taxon>Dikarya</taxon>
        <taxon>Ascomycota</taxon>
        <taxon>Pezizomycotina</taxon>
        <taxon>Dothideomycetes</taxon>
        <taxon>Dothideomycetidae</taxon>
        <taxon>Cladosporiales</taxon>
        <taxon>Cladosporiaceae</taxon>
        <taxon>Cryoendolithus</taxon>
    </lineage>
</organism>
<reference evidence="5" key="1">
    <citation type="submission" date="2017-03" db="EMBL/GenBank/DDBJ databases">
        <title>Genomes of endolithic fungi from Antarctica.</title>
        <authorList>
            <person name="Coleine C."/>
            <person name="Masonjones S."/>
            <person name="Stajich J.E."/>
        </authorList>
    </citation>
    <scope>NUCLEOTIDE SEQUENCE [LARGE SCALE GENOMIC DNA]</scope>
    <source>
        <strain evidence="5">CCFEE 5527</strain>
    </source>
</reference>
<evidence type="ECO:0000313" key="5">
    <source>
        <dbReference type="Proteomes" id="UP000192596"/>
    </source>
</evidence>
<proteinExistence type="predicted"/>
<keyword evidence="2" id="KW-0560">Oxidoreductase</keyword>
<evidence type="ECO:0000313" key="4">
    <source>
        <dbReference type="EMBL" id="OQO02145.1"/>
    </source>
</evidence>
<dbReference type="GO" id="GO:0006879">
    <property type="term" value="P:intracellular iron ion homeostasis"/>
    <property type="evidence" value="ECO:0007669"/>
    <property type="project" value="TreeGrafter"/>
</dbReference>
<name>A0A1V8SSI8_9PEZI</name>
<dbReference type="GO" id="GO:0015677">
    <property type="term" value="P:copper ion import"/>
    <property type="evidence" value="ECO:0007669"/>
    <property type="project" value="TreeGrafter"/>
</dbReference>
<dbReference type="OrthoDB" id="17725at2759"/>
<accession>A0A1V8SSI8</accession>
<dbReference type="GO" id="GO:0006826">
    <property type="term" value="P:iron ion transport"/>
    <property type="evidence" value="ECO:0007669"/>
    <property type="project" value="TreeGrafter"/>
</dbReference>
<dbReference type="Pfam" id="PF08030">
    <property type="entry name" value="NAD_binding_6"/>
    <property type="match status" value="1"/>
</dbReference>
<dbReference type="GO" id="GO:0000293">
    <property type="term" value="F:ferric-chelate reductase activity"/>
    <property type="evidence" value="ECO:0007669"/>
    <property type="project" value="TreeGrafter"/>
</dbReference>
<dbReference type="PANTHER" id="PTHR32361:SF9">
    <property type="entry name" value="FERRIC REDUCTASE TRANSMEMBRANE COMPONENT 3-RELATED"/>
    <property type="match status" value="1"/>
</dbReference>
<dbReference type="GO" id="GO:0005886">
    <property type="term" value="C:plasma membrane"/>
    <property type="evidence" value="ECO:0007669"/>
    <property type="project" value="TreeGrafter"/>
</dbReference>
<dbReference type="InParanoid" id="A0A1V8SSI8"/>